<evidence type="ECO:0000313" key="3">
    <source>
        <dbReference type="Proteomes" id="UP000221961"/>
    </source>
</evidence>
<feature type="compositionally biased region" description="Basic residues" evidence="1">
    <location>
        <begin position="93"/>
        <end position="104"/>
    </location>
</feature>
<dbReference type="EMBL" id="CP023778">
    <property type="protein sequence ID" value="ATL68424.1"/>
    <property type="molecule type" value="Genomic_DNA"/>
</dbReference>
<dbReference type="AlphaFoldDB" id="A0A291RMN0"/>
<reference evidence="2 3" key="1">
    <citation type="submission" date="2017-10" db="EMBL/GenBank/DDBJ databases">
        <title>Comparative genomics between pathogenic Norcardia.</title>
        <authorList>
            <person name="Zeng L."/>
        </authorList>
    </citation>
    <scope>NUCLEOTIDE SEQUENCE [LARGE SCALE GENOMIC DNA]</scope>
    <source>
        <strain evidence="2 3">NC_YFY_NT001</strain>
    </source>
</reference>
<organism evidence="2 3">
    <name type="scientific">Nocardia terpenica</name>
    <dbReference type="NCBI Taxonomy" id="455432"/>
    <lineage>
        <taxon>Bacteria</taxon>
        <taxon>Bacillati</taxon>
        <taxon>Actinomycetota</taxon>
        <taxon>Actinomycetes</taxon>
        <taxon>Mycobacteriales</taxon>
        <taxon>Nocardiaceae</taxon>
        <taxon>Nocardia</taxon>
    </lineage>
</organism>
<dbReference type="Proteomes" id="UP000221961">
    <property type="component" value="Chromosome"/>
</dbReference>
<dbReference type="KEGG" id="ntp:CRH09_21800"/>
<evidence type="ECO:0000313" key="2">
    <source>
        <dbReference type="EMBL" id="ATL68424.1"/>
    </source>
</evidence>
<name>A0A291RMN0_9NOCA</name>
<protein>
    <submittedName>
        <fullName evidence="2">Uncharacterized protein</fullName>
    </submittedName>
</protein>
<feature type="region of interest" description="Disordered" evidence="1">
    <location>
        <begin position="81"/>
        <end position="104"/>
    </location>
</feature>
<gene>
    <name evidence="2" type="ORF">CRH09_21800</name>
</gene>
<sequence length="104" mass="11095">MVERRMCSASVRFRNGAGGTDHGIGPAAGVGEQAVRDAIAAGTTAAEAMGCAATGLRRSAGCRAGQGIWTEVLFDEGDIEQHARPDRITPRAPRVRRRHQEMHD</sequence>
<evidence type="ECO:0000256" key="1">
    <source>
        <dbReference type="SAM" id="MobiDB-lite"/>
    </source>
</evidence>
<proteinExistence type="predicted"/>
<accession>A0A291RMN0</accession>